<dbReference type="EMBL" id="JABWDC010000045">
    <property type="protein sequence ID" value="NUN87164.1"/>
    <property type="molecule type" value="Genomic_DNA"/>
</dbReference>
<dbReference type="Proteomes" id="UP000554488">
    <property type="component" value="Unassembled WGS sequence"/>
</dbReference>
<evidence type="ECO:0000313" key="7">
    <source>
        <dbReference type="Proteomes" id="UP000095362"/>
    </source>
</evidence>
<dbReference type="InterPro" id="IPR001667">
    <property type="entry name" value="DDH_dom"/>
</dbReference>
<evidence type="ECO:0000313" key="6">
    <source>
        <dbReference type="EMBL" id="NUN87164.1"/>
    </source>
</evidence>
<name>A0A174K839_9FIRM</name>
<dbReference type="InterPro" id="IPR038763">
    <property type="entry name" value="DHH_sf"/>
</dbReference>
<dbReference type="Pfam" id="PF01368">
    <property type="entry name" value="DHH"/>
    <property type="match status" value="1"/>
</dbReference>
<evidence type="ECO:0000313" key="3">
    <source>
        <dbReference type="EMBL" id="CUM80579.1"/>
    </source>
</evidence>
<dbReference type="GO" id="GO:0016787">
    <property type="term" value="F:hydrolase activity"/>
    <property type="evidence" value="ECO:0007669"/>
    <property type="project" value="UniProtKB-KW"/>
</dbReference>
<evidence type="ECO:0000259" key="1">
    <source>
        <dbReference type="Pfam" id="PF01368"/>
    </source>
</evidence>
<reference evidence="6 9" key="2">
    <citation type="submission" date="2020-04" db="EMBL/GenBank/DDBJ databases">
        <authorList>
            <person name="Pieper L."/>
        </authorList>
    </citation>
    <scope>NUCLEOTIDE SEQUENCE [LARGE SCALE GENOMIC DNA]</scope>
    <source>
        <strain evidence="6 9">F22</strain>
    </source>
</reference>
<dbReference type="InterPro" id="IPR003156">
    <property type="entry name" value="DHHA1_dom"/>
</dbReference>
<dbReference type="STRING" id="410072.ERS852525_00520"/>
<dbReference type="PaxDb" id="410072-ERS852525_00520"/>
<protein>
    <submittedName>
        <fullName evidence="3">Bifunctional oligoribonuclease and PAP phosphatase nrnA</fullName>
        <ecNumber evidence="3">3.1.-.-</ecNumber>
    </submittedName>
    <submittedName>
        <fullName evidence="6">Bifunctional oligoribonuclease/PAP phosphatase NrnA</fullName>
    </submittedName>
    <submittedName>
        <fullName evidence="5">MGPA protein</fullName>
    </submittedName>
</protein>
<dbReference type="Proteomes" id="UP001145109">
    <property type="component" value="Unassembled WGS sequence"/>
</dbReference>
<feature type="domain" description="DHHA1" evidence="2">
    <location>
        <begin position="215"/>
        <end position="296"/>
    </location>
</feature>
<dbReference type="PANTHER" id="PTHR47618:SF1">
    <property type="entry name" value="BIFUNCTIONAL OLIGORIBONUCLEASE AND PAP PHOSPHATASE NRNA"/>
    <property type="match status" value="1"/>
</dbReference>
<dbReference type="SUPFAM" id="SSF64182">
    <property type="entry name" value="DHH phosphoesterases"/>
    <property type="match status" value="1"/>
</dbReference>
<gene>
    <name evidence="3" type="primary">nrnA</name>
    <name evidence="5" type="ORF">comes_10300</name>
    <name evidence="4" type="ORF">ERS852481_00854</name>
    <name evidence="3" type="ORF">ERS852574_00816</name>
    <name evidence="6" type="ORF">HUU93_11280</name>
</gene>
<dbReference type="AlphaFoldDB" id="A0A174K839"/>
<keyword evidence="3" id="KW-0378">Hydrolase</keyword>
<dbReference type="InterPro" id="IPR051319">
    <property type="entry name" value="Oligoribo/pAp-PDE_c-di-AMP_PDE"/>
</dbReference>
<dbReference type="Pfam" id="PF02272">
    <property type="entry name" value="DHHA1"/>
    <property type="match status" value="1"/>
</dbReference>
<dbReference type="GO" id="GO:0003676">
    <property type="term" value="F:nucleic acid binding"/>
    <property type="evidence" value="ECO:0007669"/>
    <property type="project" value="InterPro"/>
</dbReference>
<dbReference type="EC" id="3.1.-.-" evidence="3"/>
<reference evidence="5" key="5">
    <citation type="submission" date="2022-11" db="EMBL/GenBank/DDBJ databases">
        <title>Draft genome sequence of Coprococcus comes strain 31264.</title>
        <authorList>
            <person name="Hisatomi A."/>
            <person name="Ohkuma M."/>
            <person name="Sakamoto M."/>
        </authorList>
    </citation>
    <scope>NUCLEOTIDE SEQUENCE</scope>
    <source>
        <strain evidence="5">JCM 31264</strain>
    </source>
</reference>
<reference evidence="7 8" key="1">
    <citation type="submission" date="2015-09" db="EMBL/GenBank/DDBJ databases">
        <authorList>
            <consortium name="Pathogen Informatics"/>
        </authorList>
    </citation>
    <scope>NUCLEOTIDE SEQUENCE [LARGE SCALE GENOMIC DNA]</scope>
    <source>
        <strain evidence="4 7">2789STDY5834866</strain>
        <strain evidence="3 8">2789STDY5834962</strain>
    </source>
</reference>
<dbReference type="PANTHER" id="PTHR47618">
    <property type="entry name" value="BIFUNCTIONAL OLIGORIBONUCLEASE AND PAP PHOSPHATASE NRNA"/>
    <property type="match status" value="1"/>
</dbReference>
<organism evidence="3 8">
    <name type="scientific">Coprococcus comes</name>
    <dbReference type="NCBI Taxonomy" id="410072"/>
    <lineage>
        <taxon>Bacteria</taxon>
        <taxon>Bacillati</taxon>
        <taxon>Bacillota</taxon>
        <taxon>Clostridia</taxon>
        <taxon>Lachnospirales</taxon>
        <taxon>Lachnospiraceae</taxon>
        <taxon>Coprococcus</taxon>
    </lineage>
</organism>
<feature type="domain" description="DDH" evidence="1">
    <location>
        <begin position="12"/>
        <end position="151"/>
    </location>
</feature>
<dbReference type="RefSeq" id="WP_055155875.1">
    <property type="nucleotide sequence ID" value="NZ_BSCI01000005.1"/>
</dbReference>
<evidence type="ECO:0000259" key="2">
    <source>
        <dbReference type="Pfam" id="PF02272"/>
    </source>
</evidence>
<dbReference type="EMBL" id="BSCI01000005">
    <property type="protein sequence ID" value="GLG86485.1"/>
    <property type="molecule type" value="Genomic_DNA"/>
</dbReference>
<accession>A0A174K839</accession>
<evidence type="ECO:0000313" key="4">
    <source>
        <dbReference type="EMBL" id="CUN81375.1"/>
    </source>
</evidence>
<dbReference type="OrthoDB" id="9803668at2"/>
<evidence type="ECO:0000313" key="9">
    <source>
        <dbReference type="Proteomes" id="UP000554488"/>
    </source>
</evidence>
<evidence type="ECO:0000313" key="8">
    <source>
        <dbReference type="Proteomes" id="UP000095727"/>
    </source>
</evidence>
<dbReference type="EMBL" id="CYZK01000004">
    <property type="protein sequence ID" value="CUN81375.1"/>
    <property type="molecule type" value="Genomic_DNA"/>
</dbReference>
<dbReference type="Gene3D" id="3.10.310.30">
    <property type="match status" value="1"/>
</dbReference>
<evidence type="ECO:0000313" key="5">
    <source>
        <dbReference type="EMBL" id="GLG86485.1"/>
    </source>
</evidence>
<proteinExistence type="predicted"/>
<dbReference type="Proteomes" id="UP000095727">
    <property type="component" value="Unassembled WGS sequence"/>
</dbReference>
<dbReference type="EMBL" id="CYXR01000004">
    <property type="protein sequence ID" value="CUM80579.1"/>
    <property type="molecule type" value="Genomic_DNA"/>
</dbReference>
<sequence>MLLDAISKAGTIALGGHVRPDGDCAGSCMGLYNYVRENFPEKEIDVYLEELPNTLKFMKNTDKIRHEVTEEKTYDLFIALDCGDMGRLGFSAVLFKKAAVRFCVDHHVSNQSFADQNYIMPDASSTSELIYNLLDYGKMSVETAECLYTGMVHDTGVFRYSCTHPSTMRAAAALMEKGIDFTKIITETFDEKTYAQNQILGRALLESFLFMDGRCIVSYVTKEEMDFYQVKAKHLDGIVSQLKLTKGIDVAIFMYELEHGTFKVSLRSSEKIDVSVVASYFGGGGHARAAGFSMTATPHDIINNLARRLELQFNSGSEAE</sequence>
<reference evidence="5" key="4">
    <citation type="submission" date="2022-09" db="EMBL/GenBank/DDBJ databases">
        <title>Draft genome sequence of Coprococcus comes strain 31264.</title>
        <authorList>
            <person name="Atsushi H."/>
            <person name="Moriya O."/>
            <person name="Mitsuo S."/>
        </authorList>
    </citation>
    <scope>NUCLEOTIDE SEQUENCE</scope>
    <source>
        <strain evidence="5">JCM 31264</strain>
    </source>
</reference>
<dbReference type="Proteomes" id="UP000095362">
    <property type="component" value="Unassembled WGS sequence"/>
</dbReference>
<dbReference type="Gene3D" id="3.90.1640.10">
    <property type="entry name" value="inorganic pyrophosphatase (n-terminal core)"/>
    <property type="match status" value="1"/>
</dbReference>
<reference evidence="6 9" key="3">
    <citation type="submission" date="2020-07" db="EMBL/GenBank/DDBJ databases">
        <title>Bacterial metabolism rescues the inhibition of intestinal drug absorption by food and drug additives.</title>
        <authorList>
            <person name="Zou L."/>
            <person name="Spanogiannopoulos P."/>
            <person name="Chien H.-C."/>
            <person name="Pieper L.M."/>
            <person name="Cai W."/>
            <person name="Khuri N."/>
            <person name="Pottel J."/>
            <person name="Vora B."/>
            <person name="Ni Z."/>
            <person name="Tsakalozou E."/>
            <person name="Zhang W."/>
            <person name="Shoichet B.K."/>
            <person name="Giacomini K.M."/>
            <person name="Turnbaugh P.J."/>
        </authorList>
    </citation>
    <scope>NUCLEOTIDE SEQUENCE [LARGE SCALE GENOMIC DNA]</scope>
    <source>
        <strain evidence="6 9">F22</strain>
    </source>
</reference>